<accession>A0A1M7UXT9</accession>
<evidence type="ECO:0000313" key="8">
    <source>
        <dbReference type="EMBL" id="SHN87803.1"/>
    </source>
</evidence>
<evidence type="ECO:0000256" key="6">
    <source>
        <dbReference type="ARBA" id="ARBA00047942"/>
    </source>
</evidence>
<dbReference type="GO" id="GO:0009007">
    <property type="term" value="F:site-specific DNA-methyltransferase (adenine-specific) activity"/>
    <property type="evidence" value="ECO:0007669"/>
    <property type="project" value="UniProtKB-EC"/>
</dbReference>
<evidence type="ECO:0000256" key="5">
    <source>
        <dbReference type="ARBA" id="ARBA00022691"/>
    </source>
</evidence>
<dbReference type="GO" id="GO:0003677">
    <property type="term" value="F:DNA binding"/>
    <property type="evidence" value="ECO:0007669"/>
    <property type="project" value="InterPro"/>
</dbReference>
<dbReference type="InterPro" id="IPR003115">
    <property type="entry name" value="ParB_N"/>
</dbReference>
<organism evidence="8 9">
    <name type="scientific">Bradyrhizobium erythrophlei</name>
    <dbReference type="NCBI Taxonomy" id="1437360"/>
    <lineage>
        <taxon>Bacteria</taxon>
        <taxon>Pseudomonadati</taxon>
        <taxon>Pseudomonadota</taxon>
        <taxon>Alphaproteobacteria</taxon>
        <taxon>Hyphomicrobiales</taxon>
        <taxon>Nitrobacteraceae</taxon>
        <taxon>Bradyrhizobium</taxon>
    </lineage>
</organism>
<dbReference type="SUPFAM" id="SSF53335">
    <property type="entry name" value="S-adenosyl-L-methionine-dependent methyltransferases"/>
    <property type="match status" value="1"/>
</dbReference>
<dbReference type="InterPro" id="IPR002052">
    <property type="entry name" value="DNA_methylase_N6_adenine_CS"/>
</dbReference>
<dbReference type="InterPro" id="IPR002295">
    <property type="entry name" value="N4/N6-MTase_EcoPI_Mod-like"/>
</dbReference>
<dbReference type="PRINTS" id="PR00506">
    <property type="entry name" value="D21N6MTFRASE"/>
</dbReference>
<dbReference type="EC" id="2.1.1.72" evidence="2"/>
<dbReference type="Gene3D" id="3.90.1530.10">
    <property type="entry name" value="Conserved hypothetical protein from pyrococcus furiosus pfu- 392566-001, ParB domain"/>
    <property type="match status" value="1"/>
</dbReference>
<protein>
    <recommendedName>
        <fullName evidence="2">site-specific DNA-methyltransferase (adenine-specific)</fullName>
        <ecNumber evidence="2">2.1.1.72</ecNumber>
    </recommendedName>
</protein>
<dbReference type="SUPFAM" id="SSF110849">
    <property type="entry name" value="ParB/Sulfiredoxin"/>
    <property type="match status" value="1"/>
</dbReference>
<dbReference type="Proteomes" id="UP000184096">
    <property type="component" value="Chromosome I"/>
</dbReference>
<keyword evidence="4" id="KW-0808">Transferase</keyword>
<dbReference type="Pfam" id="PF01555">
    <property type="entry name" value="N6_N4_Mtase"/>
    <property type="match status" value="1"/>
</dbReference>
<dbReference type="InterPro" id="IPR029063">
    <property type="entry name" value="SAM-dependent_MTases_sf"/>
</dbReference>
<evidence type="ECO:0000313" key="9">
    <source>
        <dbReference type="Proteomes" id="UP000184096"/>
    </source>
</evidence>
<dbReference type="PROSITE" id="PS00092">
    <property type="entry name" value="N6_MTASE"/>
    <property type="match status" value="1"/>
</dbReference>
<dbReference type="PIRSF" id="PIRSF036758">
    <property type="entry name" value="Aden_M_ParB"/>
    <property type="match status" value="1"/>
</dbReference>
<proteinExistence type="inferred from homology"/>
<dbReference type="GO" id="GO:0008170">
    <property type="term" value="F:N-methyltransferase activity"/>
    <property type="evidence" value="ECO:0007669"/>
    <property type="project" value="InterPro"/>
</dbReference>
<dbReference type="OrthoDB" id="7806498at2"/>
<evidence type="ECO:0000256" key="4">
    <source>
        <dbReference type="ARBA" id="ARBA00022679"/>
    </source>
</evidence>
<dbReference type="InterPro" id="IPR015840">
    <property type="entry name" value="DNA_MeTrfase_ParB"/>
</dbReference>
<dbReference type="CDD" id="cd16403">
    <property type="entry name" value="ParB_N_like_MT"/>
    <property type="match status" value="1"/>
</dbReference>
<sequence length="487" mass="53827">MPIKVSGGLSGLFDKPAKTITHVPDDDPVVVERPRAEQPDPLGPQIRLDARIRAECVEVVPIEKLQPNPRNAKKHPEKQIALLQANFEEFGFTTPPLVDENYVILAGHGRYEAAKRSDFDHLPVIKLTGLTAAKKRAVALADNKLAAMGRYDLDILSEELSFLFDASTELDFDPGIIGFETVEIDQIIDNDTKKDRTDPADDFATLPPETPAVTSAGDIWECDKHRLLCGDATNPDDYAALMGRDQVEMVFTDPPYNVPNAGHVSKREGVREFAMAAGEMSSREFSVFLSIVFGNIFAYMQAGAVGFFCMDWRHLSELWAAAHPVFGAMRNLIVWVKPNAGMGSFYRSQHELICVYATPGKPINNFGLGGKGRHRTNVWQYPGFNSFGRGRDETLAMHPTVKPVAMVVDALKDCSDRGGVVLDPFAGSGTTVIAAERTKRRARLMEIDPLYCDTIVERWQTFTGKTARLAETNETFAEVKARRGAGR</sequence>
<gene>
    <name evidence="8" type="ORF">SAMN05444170_7375</name>
</gene>
<dbReference type="SMART" id="SM00470">
    <property type="entry name" value="ParB"/>
    <property type="match status" value="1"/>
</dbReference>
<evidence type="ECO:0000256" key="2">
    <source>
        <dbReference type="ARBA" id="ARBA00011900"/>
    </source>
</evidence>
<comment type="similarity">
    <text evidence="1">Belongs to the N(4)/N(6)-methyltransferase family.</text>
</comment>
<dbReference type="GO" id="GO:0032259">
    <property type="term" value="P:methylation"/>
    <property type="evidence" value="ECO:0007669"/>
    <property type="project" value="UniProtKB-KW"/>
</dbReference>
<dbReference type="RefSeq" id="WP_083587898.1">
    <property type="nucleotide sequence ID" value="NZ_LT670849.1"/>
</dbReference>
<dbReference type="Pfam" id="PF02195">
    <property type="entry name" value="ParB_N"/>
    <property type="match status" value="1"/>
</dbReference>
<reference evidence="9" key="1">
    <citation type="submission" date="2016-11" db="EMBL/GenBank/DDBJ databases">
        <authorList>
            <person name="Varghese N."/>
            <person name="Submissions S."/>
        </authorList>
    </citation>
    <scope>NUCLEOTIDE SEQUENCE [LARGE SCALE GENOMIC DNA]</scope>
    <source>
        <strain evidence="9">GAS401</strain>
    </source>
</reference>
<dbReference type="Gene3D" id="3.40.50.150">
    <property type="entry name" value="Vaccinia Virus protein VP39"/>
    <property type="match status" value="1"/>
</dbReference>
<keyword evidence="5" id="KW-0949">S-adenosyl-L-methionine</keyword>
<dbReference type="AlphaFoldDB" id="A0A1M7UXT9"/>
<keyword evidence="9" id="KW-1185">Reference proteome</keyword>
<evidence type="ECO:0000256" key="3">
    <source>
        <dbReference type="ARBA" id="ARBA00022603"/>
    </source>
</evidence>
<dbReference type="InterPro" id="IPR002941">
    <property type="entry name" value="DNA_methylase_N4/N6"/>
</dbReference>
<dbReference type="REBASE" id="167247">
    <property type="entry name" value="M.Ber401ORF7375P"/>
</dbReference>
<name>A0A1M7UXT9_9BRAD</name>
<evidence type="ECO:0000259" key="7">
    <source>
        <dbReference type="SMART" id="SM00470"/>
    </source>
</evidence>
<comment type="catalytic activity">
    <reaction evidence="6">
        <text>a 2'-deoxyadenosine in DNA + S-adenosyl-L-methionine = an N(6)-methyl-2'-deoxyadenosine in DNA + S-adenosyl-L-homocysteine + H(+)</text>
        <dbReference type="Rhea" id="RHEA:15197"/>
        <dbReference type="Rhea" id="RHEA-COMP:12418"/>
        <dbReference type="Rhea" id="RHEA-COMP:12419"/>
        <dbReference type="ChEBI" id="CHEBI:15378"/>
        <dbReference type="ChEBI" id="CHEBI:57856"/>
        <dbReference type="ChEBI" id="CHEBI:59789"/>
        <dbReference type="ChEBI" id="CHEBI:90615"/>
        <dbReference type="ChEBI" id="CHEBI:90616"/>
        <dbReference type="EC" id="2.1.1.72"/>
    </reaction>
</comment>
<evidence type="ECO:0000256" key="1">
    <source>
        <dbReference type="ARBA" id="ARBA00006594"/>
    </source>
</evidence>
<dbReference type="EMBL" id="LT670849">
    <property type="protein sequence ID" value="SHN87803.1"/>
    <property type="molecule type" value="Genomic_DNA"/>
</dbReference>
<feature type="domain" description="ParB-like N-terminal" evidence="7">
    <location>
        <begin position="58"/>
        <end position="144"/>
    </location>
</feature>
<keyword evidence="3 8" id="KW-0489">Methyltransferase</keyword>
<dbReference type="InterPro" id="IPR036086">
    <property type="entry name" value="ParB/Sulfiredoxin_sf"/>
</dbReference>